<dbReference type="Gene3D" id="1.25.40.90">
    <property type="match status" value="1"/>
</dbReference>
<dbReference type="PANTHER" id="PTHR47789">
    <property type="entry name" value="LAS SEVENTEEN-BINDING PROTEIN 5"/>
    <property type="match status" value="1"/>
</dbReference>
<evidence type="ECO:0000256" key="6">
    <source>
        <dbReference type="ARBA" id="ARBA00022753"/>
    </source>
</evidence>
<evidence type="ECO:0000313" key="12">
    <source>
        <dbReference type="Proteomes" id="UP000623467"/>
    </source>
</evidence>
<protein>
    <recommendedName>
        <fullName evidence="3">Class E vacuolar protein-sorting machinery protein HSE1</fullName>
    </recommendedName>
    <alternativeName>
        <fullName evidence="4">Class E vacuolar protein-sorting machinery protein hse1</fullName>
    </alternativeName>
</protein>
<dbReference type="EMBL" id="JACAZH010000003">
    <property type="protein sequence ID" value="KAF7373431.1"/>
    <property type="molecule type" value="Genomic_DNA"/>
</dbReference>
<dbReference type="InterPro" id="IPR045007">
    <property type="entry name" value="LSB5"/>
</dbReference>
<evidence type="ECO:0000256" key="4">
    <source>
        <dbReference type="ARBA" id="ARBA00018978"/>
    </source>
</evidence>
<evidence type="ECO:0000313" key="11">
    <source>
        <dbReference type="EMBL" id="KAF7373431.1"/>
    </source>
</evidence>
<feature type="region of interest" description="Disordered" evidence="8">
    <location>
        <begin position="77"/>
        <end position="96"/>
    </location>
</feature>
<dbReference type="Proteomes" id="UP000623467">
    <property type="component" value="Unassembled WGS sequence"/>
</dbReference>
<accession>A0A8H6ZBU5</accession>
<feature type="region of interest" description="Disordered" evidence="8">
    <location>
        <begin position="283"/>
        <end position="379"/>
    </location>
</feature>
<dbReference type="Gene3D" id="2.30.30.40">
    <property type="entry name" value="SH3 Domains"/>
    <property type="match status" value="1"/>
</dbReference>
<dbReference type="GO" id="GO:0007015">
    <property type="term" value="P:actin filament organization"/>
    <property type="evidence" value="ECO:0007669"/>
    <property type="project" value="InterPro"/>
</dbReference>
<dbReference type="InterPro" id="IPR008942">
    <property type="entry name" value="ENTH_VHS"/>
</dbReference>
<dbReference type="SUPFAM" id="SSF50044">
    <property type="entry name" value="SH3-domain"/>
    <property type="match status" value="1"/>
</dbReference>
<feature type="domain" description="VHS" evidence="10">
    <location>
        <begin position="394"/>
        <end position="484"/>
    </location>
</feature>
<evidence type="ECO:0000256" key="3">
    <source>
        <dbReference type="ARBA" id="ARBA00017923"/>
    </source>
</evidence>
<dbReference type="PROSITE" id="PS50179">
    <property type="entry name" value="VHS"/>
    <property type="match status" value="1"/>
</dbReference>
<feature type="compositionally biased region" description="Polar residues" evidence="8">
    <location>
        <begin position="657"/>
        <end position="672"/>
    </location>
</feature>
<keyword evidence="6" id="KW-0967">Endosome</keyword>
<evidence type="ECO:0000256" key="2">
    <source>
        <dbReference type="ARBA" id="ARBA00009666"/>
    </source>
</evidence>
<dbReference type="AlphaFoldDB" id="A0A8H6ZBU5"/>
<comment type="subcellular location">
    <subcellularLocation>
        <location evidence="1">Endosome membrane</location>
        <topology evidence="1">Peripheral membrane protein</topology>
        <orientation evidence="1">Cytoplasmic side</orientation>
    </subcellularLocation>
</comment>
<dbReference type="CDD" id="cd16980">
    <property type="entry name" value="VHS_Lsb5"/>
    <property type="match status" value="1"/>
</dbReference>
<evidence type="ECO:0000256" key="8">
    <source>
        <dbReference type="SAM" id="MobiDB-lite"/>
    </source>
</evidence>
<dbReference type="SMART" id="SM00288">
    <property type="entry name" value="VHS"/>
    <property type="match status" value="1"/>
</dbReference>
<evidence type="ECO:0000256" key="1">
    <source>
        <dbReference type="ARBA" id="ARBA00004125"/>
    </source>
</evidence>
<evidence type="ECO:0000256" key="7">
    <source>
        <dbReference type="PROSITE-ProRule" id="PRU00192"/>
    </source>
</evidence>
<dbReference type="Pfam" id="PF00790">
    <property type="entry name" value="VHS"/>
    <property type="match status" value="1"/>
</dbReference>
<evidence type="ECO:0000256" key="5">
    <source>
        <dbReference type="ARBA" id="ARBA00022443"/>
    </source>
</evidence>
<feature type="region of interest" description="Disordered" evidence="8">
    <location>
        <begin position="657"/>
        <end position="683"/>
    </location>
</feature>
<gene>
    <name evidence="11" type="ORF">MSAN_00552700</name>
</gene>
<comment type="caution">
    <text evidence="11">The sequence shown here is derived from an EMBL/GenBank/DDBJ whole genome shotgun (WGS) entry which is preliminary data.</text>
</comment>
<dbReference type="InterPro" id="IPR036028">
    <property type="entry name" value="SH3-like_dom_sf"/>
</dbReference>
<evidence type="ECO:0000259" key="10">
    <source>
        <dbReference type="PROSITE" id="PS50179"/>
    </source>
</evidence>
<dbReference type="PANTHER" id="PTHR47789:SF2">
    <property type="entry name" value="VHS DOMAIN-CONTAINING PROTEIN"/>
    <property type="match status" value="1"/>
</dbReference>
<dbReference type="GO" id="GO:0010008">
    <property type="term" value="C:endosome membrane"/>
    <property type="evidence" value="ECO:0007669"/>
    <property type="project" value="UniProtKB-SubCell"/>
</dbReference>
<dbReference type="OrthoDB" id="10255964at2759"/>
<organism evidence="11 12">
    <name type="scientific">Mycena sanguinolenta</name>
    <dbReference type="NCBI Taxonomy" id="230812"/>
    <lineage>
        <taxon>Eukaryota</taxon>
        <taxon>Fungi</taxon>
        <taxon>Dikarya</taxon>
        <taxon>Basidiomycota</taxon>
        <taxon>Agaricomycotina</taxon>
        <taxon>Agaricomycetes</taxon>
        <taxon>Agaricomycetidae</taxon>
        <taxon>Agaricales</taxon>
        <taxon>Marasmiineae</taxon>
        <taxon>Mycenaceae</taxon>
        <taxon>Mycena</taxon>
    </lineage>
</organism>
<evidence type="ECO:0000259" key="9">
    <source>
        <dbReference type="PROSITE" id="PS50002"/>
    </source>
</evidence>
<sequence length="724" mass="80327">MVSAIVGSLESRRALLELASQLGLANDPKLRAAQRTDDERIATILVSIFDSKDEGDTVLRLEGDPAQHFLDVVQETLDKDQQSPPPSPLMPSSPLTPMAAPNMLPHVLLSQSSADDISLGADSRLVGDEYKILHDYTTPTDDPTEIPMSFHGGEIVHLLQQEGLWCEVIKEDQSIGVVPSHFLILASGTPKDSQSDEYDDTKRAEISEDSQSDKYLDTERAEVEIQDRREQDETPAVRVREGNWKKIWRLGTTLLERDKGKEKSKGGSSERDDKFATRLQLMDDDDFPPTTHNVALSKPPPPTTLRKKTPSVIGILESMDPANQGQHVRNRSEEPVEQKSKGAFWGLRGDKDKDRGDEENELTRERQRREKERGRDEENELTRKIGFLTATAAEDWTLVLDVCDHASASEADAKEAVRALRREFKYGEPPAQLAAARLWAIMLRNSTETFISQCTTRKFLDTVEDLLASKYTSPVVRERVMDVLAAAAYASGPNKDVGFRGLWRRVKPHDKPEEGVPFDTEDAMFNPPLMGGGEGKGGPTLTLATDTPEIPGQTRLVARPPARERKRRGHRQPQVIPPDEDMRRLFTECKIGVGNAHLLSQALALAAPEELGGEVIKEFHQKCLDSQELIFTQIPWASASAERSRIAKDAELRQLQNQAPSGVPNGSPNGANDMNDIEGENGGQTREEELLVDLLAANEQLMGALALYDDLNMKRVALAWSTNA</sequence>
<dbReference type="GO" id="GO:0051666">
    <property type="term" value="P:actin cortical patch localization"/>
    <property type="evidence" value="ECO:0007669"/>
    <property type="project" value="TreeGrafter"/>
</dbReference>
<feature type="compositionally biased region" description="Basic and acidic residues" evidence="8">
    <location>
        <begin position="348"/>
        <end position="379"/>
    </location>
</feature>
<dbReference type="SUPFAM" id="SSF89009">
    <property type="entry name" value="GAT-like domain"/>
    <property type="match status" value="1"/>
</dbReference>
<dbReference type="GO" id="GO:0006897">
    <property type="term" value="P:endocytosis"/>
    <property type="evidence" value="ECO:0007669"/>
    <property type="project" value="InterPro"/>
</dbReference>
<dbReference type="InterPro" id="IPR002014">
    <property type="entry name" value="VHS_dom"/>
</dbReference>
<name>A0A8H6ZBU5_9AGAR</name>
<dbReference type="SUPFAM" id="SSF48464">
    <property type="entry name" value="ENTH/VHS domain"/>
    <property type="match status" value="1"/>
</dbReference>
<dbReference type="GO" id="GO:0007034">
    <property type="term" value="P:vacuolar transport"/>
    <property type="evidence" value="ECO:0007669"/>
    <property type="project" value="UniProtKB-ARBA"/>
</dbReference>
<comment type="similarity">
    <text evidence="2">Belongs to the STAM family.</text>
</comment>
<feature type="compositionally biased region" description="Basic and acidic residues" evidence="8">
    <location>
        <begin position="200"/>
        <end position="214"/>
    </location>
</feature>
<feature type="compositionally biased region" description="Basic and acidic residues" evidence="8">
    <location>
        <begin position="330"/>
        <end position="340"/>
    </location>
</feature>
<feature type="region of interest" description="Disordered" evidence="8">
    <location>
        <begin position="188"/>
        <end position="214"/>
    </location>
</feature>
<dbReference type="GO" id="GO:0030479">
    <property type="term" value="C:actin cortical patch"/>
    <property type="evidence" value="ECO:0007669"/>
    <property type="project" value="TreeGrafter"/>
</dbReference>
<dbReference type="GO" id="GO:0035091">
    <property type="term" value="F:phosphatidylinositol binding"/>
    <property type="evidence" value="ECO:0007669"/>
    <property type="project" value="InterPro"/>
</dbReference>
<feature type="domain" description="SH3" evidence="9">
    <location>
        <begin position="125"/>
        <end position="188"/>
    </location>
</feature>
<dbReference type="GO" id="GO:0043130">
    <property type="term" value="F:ubiquitin binding"/>
    <property type="evidence" value="ECO:0007669"/>
    <property type="project" value="InterPro"/>
</dbReference>
<reference evidence="11" key="1">
    <citation type="submission" date="2020-05" db="EMBL/GenBank/DDBJ databases">
        <title>Mycena genomes resolve the evolution of fungal bioluminescence.</title>
        <authorList>
            <person name="Tsai I.J."/>
        </authorList>
    </citation>
    <scope>NUCLEOTIDE SEQUENCE</scope>
    <source>
        <strain evidence="11">160909Yilan</strain>
    </source>
</reference>
<dbReference type="InterPro" id="IPR001452">
    <property type="entry name" value="SH3_domain"/>
</dbReference>
<keyword evidence="5 7" id="KW-0728">SH3 domain</keyword>
<dbReference type="PROSITE" id="PS50002">
    <property type="entry name" value="SH3"/>
    <property type="match status" value="1"/>
</dbReference>
<keyword evidence="12" id="KW-1185">Reference proteome</keyword>
<proteinExistence type="inferred from homology"/>